<dbReference type="EMBL" id="VOLQ01000004">
    <property type="protein sequence ID" value="TWX70515.1"/>
    <property type="molecule type" value="Genomic_DNA"/>
</dbReference>
<dbReference type="GO" id="GO:0004407">
    <property type="term" value="F:histone deacetylase activity"/>
    <property type="evidence" value="ECO:0007669"/>
    <property type="project" value="TreeGrafter"/>
</dbReference>
<dbReference type="InterPro" id="IPR037138">
    <property type="entry name" value="His_deacetylse_dom_sf"/>
</dbReference>
<dbReference type="GO" id="GO:0040029">
    <property type="term" value="P:epigenetic regulation of gene expression"/>
    <property type="evidence" value="ECO:0007669"/>
    <property type="project" value="TreeGrafter"/>
</dbReference>
<sequence>MTVGVIGHHKCNGHNMGDYHPESPKRLGAIQDQLIRSGLEYVIRQYDATPIDPDLISLAHDDKYIQHIFDNAPTTKDHENIFRLDDDTSMNADTLPAALLSAGAAINAVDLVMDKTLTAAFCATRPPGHHAEYNKGMGFCFFNNIAIAAAYAKKKYKLERVAIVDFDVHHGNGTEDIIKRATAHSKEQGYLFCSSYQYPFFPFEMQESDTPPIINTPLPATCKGPEFRAAISKHWLPALEKFKPQIIFISAGFDAHIEDEMSQISLTECDYRWVTDELKTIADKYSEGRIISMLEGGYALSALGRSVVEHIKGLIGNQ</sequence>
<dbReference type="InterPro" id="IPR023696">
    <property type="entry name" value="Ureohydrolase_dom_sf"/>
</dbReference>
<evidence type="ECO:0000256" key="1">
    <source>
        <dbReference type="ARBA" id="ARBA00005947"/>
    </source>
</evidence>
<dbReference type="Gene3D" id="3.40.800.20">
    <property type="entry name" value="Histone deacetylase domain"/>
    <property type="match status" value="1"/>
</dbReference>
<reference evidence="4 6" key="1">
    <citation type="submission" date="2019-07" db="EMBL/GenBank/DDBJ databases">
        <title>Genomes of sea-ice associated Colwellia species.</title>
        <authorList>
            <person name="Bowman J.P."/>
        </authorList>
    </citation>
    <scope>NUCLEOTIDE SEQUENCE [LARGE SCALE GENOMIC DNA]</scope>
    <source>
        <strain evidence="3 5">ACAM 607</strain>
        <strain evidence="4 6">IC036</strain>
    </source>
</reference>
<dbReference type="AlphaFoldDB" id="A0A5C6QN94"/>
<accession>A0A5C6QN94</accession>
<evidence type="ECO:0000259" key="2">
    <source>
        <dbReference type="Pfam" id="PF00850"/>
    </source>
</evidence>
<comment type="caution">
    <text evidence="4">The sequence shown here is derived from an EMBL/GenBank/DDBJ whole genome shotgun (WGS) entry which is preliminary data.</text>
</comment>
<keyword evidence="5" id="KW-1185">Reference proteome</keyword>
<dbReference type="SUPFAM" id="SSF52768">
    <property type="entry name" value="Arginase/deacetylase"/>
    <property type="match status" value="1"/>
</dbReference>
<evidence type="ECO:0000313" key="4">
    <source>
        <dbReference type="EMBL" id="TWX70515.1"/>
    </source>
</evidence>
<dbReference type="PRINTS" id="PR01270">
    <property type="entry name" value="HDASUPER"/>
</dbReference>
<dbReference type="PANTHER" id="PTHR10625:SF10">
    <property type="entry name" value="HISTONE DEACETYLASE HDAC1"/>
    <property type="match status" value="1"/>
</dbReference>
<feature type="domain" description="Histone deacetylase" evidence="2">
    <location>
        <begin position="20"/>
        <end position="313"/>
    </location>
</feature>
<name>A0A5C6QN94_9GAMM</name>
<dbReference type="CDD" id="cd11599">
    <property type="entry name" value="HDAC_classII_2"/>
    <property type="match status" value="1"/>
</dbReference>
<evidence type="ECO:0000313" key="3">
    <source>
        <dbReference type="EMBL" id="TWX62113.1"/>
    </source>
</evidence>
<organism evidence="4 6">
    <name type="scientific">Colwellia hornerae</name>
    <dbReference type="NCBI Taxonomy" id="89402"/>
    <lineage>
        <taxon>Bacteria</taxon>
        <taxon>Pseudomonadati</taxon>
        <taxon>Pseudomonadota</taxon>
        <taxon>Gammaproteobacteria</taxon>
        <taxon>Alteromonadales</taxon>
        <taxon>Colwelliaceae</taxon>
        <taxon>Colwellia</taxon>
    </lineage>
</organism>
<evidence type="ECO:0000313" key="6">
    <source>
        <dbReference type="Proteomes" id="UP000321917"/>
    </source>
</evidence>
<dbReference type="Proteomes" id="UP000321525">
    <property type="component" value="Unassembled WGS sequence"/>
</dbReference>
<gene>
    <name evidence="3" type="ORF">ESZ26_03835</name>
    <name evidence="4" type="ORF">ESZ27_03090</name>
</gene>
<comment type="similarity">
    <text evidence="1">Belongs to the histone deacetylase family.</text>
</comment>
<dbReference type="PANTHER" id="PTHR10625">
    <property type="entry name" value="HISTONE DEACETYLASE HDAC1-RELATED"/>
    <property type="match status" value="1"/>
</dbReference>
<dbReference type="EMBL" id="VOLR01000004">
    <property type="protein sequence ID" value="TWX62113.1"/>
    <property type="molecule type" value="Genomic_DNA"/>
</dbReference>
<evidence type="ECO:0000313" key="5">
    <source>
        <dbReference type="Proteomes" id="UP000321525"/>
    </source>
</evidence>
<dbReference type="InterPro" id="IPR000286">
    <property type="entry name" value="HDACs"/>
</dbReference>
<protein>
    <submittedName>
        <fullName evidence="4">Histone deacetylase family protein</fullName>
    </submittedName>
</protein>
<dbReference type="OrthoDB" id="9808367at2"/>
<dbReference type="RefSeq" id="WP_146798194.1">
    <property type="nucleotide sequence ID" value="NZ_VOLP01000005.1"/>
</dbReference>
<dbReference type="Pfam" id="PF00850">
    <property type="entry name" value="Hist_deacetyl"/>
    <property type="match status" value="1"/>
</dbReference>
<dbReference type="InterPro" id="IPR023801">
    <property type="entry name" value="His_deacetylse_dom"/>
</dbReference>
<dbReference type="Proteomes" id="UP000321917">
    <property type="component" value="Unassembled WGS sequence"/>
</dbReference>
<proteinExistence type="inferred from homology"/>